<name>A0A1I8ILP0_9PLAT</name>
<accession>A0A1I8ILP0</accession>
<evidence type="ECO:0000313" key="3">
    <source>
        <dbReference type="WBParaSite" id="maker-uti_cns_0014091-snap-gene-0.2-mRNA-1"/>
    </source>
</evidence>
<feature type="compositionally biased region" description="Basic residues" evidence="1">
    <location>
        <begin position="174"/>
        <end position="184"/>
    </location>
</feature>
<evidence type="ECO:0000256" key="1">
    <source>
        <dbReference type="SAM" id="MobiDB-lite"/>
    </source>
</evidence>
<feature type="compositionally biased region" description="Basic residues" evidence="1">
    <location>
        <begin position="1"/>
        <end position="13"/>
    </location>
</feature>
<dbReference type="InterPro" id="IPR015915">
    <property type="entry name" value="Kelch-typ_b-propeller"/>
</dbReference>
<dbReference type="PANTHER" id="PTHR46063">
    <property type="entry name" value="KELCH DOMAIN-CONTAINING PROTEIN"/>
    <property type="match status" value="1"/>
</dbReference>
<dbReference type="PANTHER" id="PTHR46063:SF1">
    <property type="entry name" value="KELCH DOMAIN-CONTAINING PROTEIN 4"/>
    <property type="match status" value="1"/>
</dbReference>
<sequence>MGKNKKDKKKASKAAKTAGEDDVAAVIAQLEAEEAAKWRPLMELTEPANGDSEFRPSPRIATANSRRSEIYLFGGEQRLPETGRLKVLNEHLVYRPVENRWIRLGGGTLPTPRRPWPSRPQASGDHLFVFGGEFATPTESQFHHYDDIWSWDRKVASVAQSDPGLGQPGPLSRSGHRMLALKRP</sequence>
<dbReference type="Proteomes" id="UP000095280">
    <property type="component" value="Unplaced"/>
</dbReference>
<reference evidence="3" key="1">
    <citation type="submission" date="2016-11" db="UniProtKB">
        <authorList>
            <consortium name="WormBaseParasite"/>
        </authorList>
    </citation>
    <scope>IDENTIFICATION</scope>
</reference>
<dbReference type="AlphaFoldDB" id="A0A1I8ILP0"/>
<evidence type="ECO:0000313" key="2">
    <source>
        <dbReference type="Proteomes" id="UP000095280"/>
    </source>
</evidence>
<dbReference type="Gene3D" id="2.120.10.80">
    <property type="entry name" value="Kelch-type beta propeller"/>
    <property type="match status" value="1"/>
</dbReference>
<dbReference type="InterPro" id="IPR052588">
    <property type="entry name" value="Kelch_domain_protein"/>
</dbReference>
<keyword evidence="2" id="KW-1185">Reference proteome</keyword>
<organism evidence="2 3">
    <name type="scientific">Macrostomum lignano</name>
    <dbReference type="NCBI Taxonomy" id="282301"/>
    <lineage>
        <taxon>Eukaryota</taxon>
        <taxon>Metazoa</taxon>
        <taxon>Spiralia</taxon>
        <taxon>Lophotrochozoa</taxon>
        <taxon>Platyhelminthes</taxon>
        <taxon>Rhabditophora</taxon>
        <taxon>Macrostomorpha</taxon>
        <taxon>Macrostomida</taxon>
        <taxon>Macrostomidae</taxon>
        <taxon>Macrostomum</taxon>
    </lineage>
</organism>
<dbReference type="WBParaSite" id="maker-uti_cns_0014091-snap-gene-0.2-mRNA-1">
    <property type="protein sequence ID" value="maker-uti_cns_0014091-snap-gene-0.2-mRNA-1"/>
    <property type="gene ID" value="maker-uti_cns_0014091-snap-gene-0.2"/>
</dbReference>
<protein>
    <submittedName>
        <fullName evidence="3">Kelch domain-containing protein 4</fullName>
    </submittedName>
</protein>
<feature type="region of interest" description="Disordered" evidence="1">
    <location>
        <begin position="1"/>
        <end position="21"/>
    </location>
</feature>
<dbReference type="SUPFAM" id="SSF117281">
    <property type="entry name" value="Kelch motif"/>
    <property type="match status" value="1"/>
</dbReference>
<feature type="region of interest" description="Disordered" evidence="1">
    <location>
        <begin position="159"/>
        <end position="184"/>
    </location>
</feature>
<proteinExistence type="predicted"/>